<feature type="compositionally biased region" description="Polar residues" evidence="6">
    <location>
        <begin position="720"/>
        <end position="747"/>
    </location>
</feature>
<feature type="compositionally biased region" description="Low complexity" evidence="6">
    <location>
        <begin position="708"/>
        <end position="719"/>
    </location>
</feature>
<organism evidence="7 8">
    <name type="scientific">Sanghuangporus baumii</name>
    <name type="common">Phellinus baumii</name>
    <dbReference type="NCBI Taxonomy" id="108892"/>
    <lineage>
        <taxon>Eukaryota</taxon>
        <taxon>Fungi</taxon>
        <taxon>Dikarya</taxon>
        <taxon>Basidiomycota</taxon>
        <taxon>Agaricomycotina</taxon>
        <taxon>Agaricomycetes</taxon>
        <taxon>Hymenochaetales</taxon>
        <taxon>Hymenochaetaceae</taxon>
        <taxon>Sanghuangporus</taxon>
    </lineage>
</organism>
<dbReference type="Proteomes" id="UP000757232">
    <property type="component" value="Unassembled WGS sequence"/>
</dbReference>
<comment type="caution">
    <text evidence="7">The sequence shown here is derived from an EMBL/GenBank/DDBJ whole genome shotgun (WGS) entry which is preliminary data.</text>
</comment>
<sequence length="754" mass="83572">MPPPSTVDSWLHGRRFGIVIDAGSSGSRLQIYSWRDPRLVRQEEGPKAYYSLPQVGKGTENPDDWVRKVEPGHLAPLLDHAREHIPPSLHHETPIFLLATAGMRLLPPAQQDAVLNAACDFIRFHSHFKVEDVTASGHCGSSVRIISGEEEGLFGWIAVNYLMDQFTGNDDEPTTYGFLDMGGASTQIAFEPSVEERSKTKDLIDVRLRLIGGEDIHHQVFVTTWLGYGTNQARERYVGKTITENETVEGSTDAPIPDPCLPRNLQLVESVVLAGRDDENDKNEHMLIGTGSFEQCLQRVAPLLNKDAPCPDVPCLFNGIHVPQIDFSASHFIGVSEYWYSSEHVFGLGGPYNFEEFERTASEFCSRDWEDIMRQHSSSKGIDTVDGDANLEWDERLMAENKWGDEVEITRLQMQCFKSAWIVNVLHDGIGMPRIVDPGGNLNEDSNDVKEKVDQKGLGKPTMQSLDSIGDRAISWTLGKMVLEASREVPPLSKDTRPLPEPIVDTHPKVTHGSADTDPYPSSISTSLPTEQSIELSHFVLFSYLTCFAMLSIIAFRLRHPILLFVRRYVKRITGKDLLGDNDLEEGMTYNSKGGRFSPSGLLFGFHLSHSNSRLLTNARSSLSRTLARLFRRPTNSTPSSLPSGRHMHASASRASPGRSFSSPLLRNQTGSAGTLHYANSTFGASNSPRSSTPPSHHLDPSQPNGHSSPSLYSLPRSRNNSQMNLTMLVTRQPISRSGSSGQQTPTKIFFDGE</sequence>
<dbReference type="GO" id="GO:0004382">
    <property type="term" value="F:GDP phosphatase activity"/>
    <property type="evidence" value="ECO:0007669"/>
    <property type="project" value="TreeGrafter"/>
</dbReference>
<dbReference type="Gene3D" id="3.30.420.40">
    <property type="match status" value="1"/>
</dbReference>
<dbReference type="PANTHER" id="PTHR11782">
    <property type="entry name" value="ADENOSINE/GUANOSINE DIPHOSPHATASE"/>
    <property type="match status" value="1"/>
</dbReference>
<dbReference type="CDD" id="cd24039">
    <property type="entry name" value="ASKHA_NBD_YND1-like"/>
    <property type="match status" value="1"/>
</dbReference>
<reference evidence="7" key="1">
    <citation type="submission" date="2016-06" db="EMBL/GenBank/DDBJ databases">
        <title>Draft Genome sequence of the fungus Inonotus baumii.</title>
        <authorList>
            <person name="Zhu H."/>
            <person name="Lin W."/>
        </authorList>
    </citation>
    <scope>NUCLEOTIDE SEQUENCE</scope>
    <source>
        <strain evidence="7">821</strain>
    </source>
</reference>
<keyword evidence="2 5" id="KW-0378">Hydrolase</keyword>
<accession>A0A9Q5HXU0</accession>
<feature type="compositionally biased region" description="Polar residues" evidence="6">
    <location>
        <begin position="659"/>
        <end position="695"/>
    </location>
</feature>
<evidence type="ECO:0000256" key="3">
    <source>
        <dbReference type="PIRSR" id="PIRSR600407-1"/>
    </source>
</evidence>
<protein>
    <submittedName>
        <fullName evidence="7">Nucleoside phosphatase GDA1/CD39</fullName>
    </submittedName>
</protein>
<dbReference type="AlphaFoldDB" id="A0A9Q5HXU0"/>
<dbReference type="InterPro" id="IPR000407">
    <property type="entry name" value="GDA1_CD39_NTPase"/>
</dbReference>
<feature type="region of interest" description="Disordered" evidence="6">
    <location>
        <begin position="630"/>
        <end position="754"/>
    </location>
</feature>
<dbReference type="OrthoDB" id="6372431at2759"/>
<dbReference type="EMBL" id="LNZH02000185">
    <property type="protein sequence ID" value="OCB88002.1"/>
    <property type="molecule type" value="Genomic_DNA"/>
</dbReference>
<dbReference type="Pfam" id="PF01150">
    <property type="entry name" value="GDA1_CD39"/>
    <property type="match status" value="1"/>
</dbReference>
<evidence type="ECO:0000256" key="2">
    <source>
        <dbReference type="ARBA" id="ARBA00022801"/>
    </source>
</evidence>
<keyword evidence="4" id="KW-0547">Nucleotide-binding</keyword>
<feature type="active site" description="Proton acceptor" evidence="3">
    <location>
        <position position="151"/>
    </location>
</feature>
<dbReference type="GO" id="GO:0046036">
    <property type="term" value="P:CTP metabolic process"/>
    <property type="evidence" value="ECO:0007669"/>
    <property type="project" value="TreeGrafter"/>
</dbReference>
<dbReference type="GO" id="GO:0005794">
    <property type="term" value="C:Golgi apparatus"/>
    <property type="evidence" value="ECO:0007669"/>
    <property type="project" value="TreeGrafter"/>
</dbReference>
<dbReference type="Gene3D" id="3.30.420.150">
    <property type="entry name" value="Exopolyphosphatase. Domain 2"/>
    <property type="match status" value="1"/>
</dbReference>
<comment type="similarity">
    <text evidence="1 5">Belongs to the GDA1/CD39 NTPase family.</text>
</comment>
<feature type="region of interest" description="Disordered" evidence="6">
    <location>
        <begin position="489"/>
        <end position="526"/>
    </location>
</feature>
<gene>
    <name evidence="7" type="ORF">A7U60_g4787</name>
</gene>
<feature type="compositionally biased region" description="Polar residues" evidence="6">
    <location>
        <begin position="634"/>
        <end position="643"/>
    </location>
</feature>
<evidence type="ECO:0000256" key="4">
    <source>
        <dbReference type="PIRSR" id="PIRSR600407-2"/>
    </source>
</evidence>
<evidence type="ECO:0000313" key="8">
    <source>
        <dbReference type="Proteomes" id="UP000757232"/>
    </source>
</evidence>
<evidence type="ECO:0000256" key="5">
    <source>
        <dbReference type="RuleBase" id="RU003833"/>
    </source>
</evidence>
<dbReference type="GO" id="GO:0005524">
    <property type="term" value="F:ATP binding"/>
    <property type="evidence" value="ECO:0007669"/>
    <property type="project" value="UniProtKB-KW"/>
</dbReference>
<dbReference type="GO" id="GO:0017111">
    <property type="term" value="F:ribonucleoside triphosphate phosphatase activity"/>
    <property type="evidence" value="ECO:0007669"/>
    <property type="project" value="TreeGrafter"/>
</dbReference>
<feature type="compositionally biased region" description="Basic and acidic residues" evidence="6">
    <location>
        <begin position="494"/>
        <end position="508"/>
    </location>
</feature>
<dbReference type="GO" id="GO:0016020">
    <property type="term" value="C:membrane"/>
    <property type="evidence" value="ECO:0007669"/>
    <property type="project" value="TreeGrafter"/>
</dbReference>
<name>A0A9Q5HXU0_SANBA</name>
<evidence type="ECO:0000313" key="7">
    <source>
        <dbReference type="EMBL" id="OCB88002.1"/>
    </source>
</evidence>
<keyword evidence="4" id="KW-0067">ATP-binding</keyword>
<proteinExistence type="inferred from homology"/>
<evidence type="ECO:0000256" key="6">
    <source>
        <dbReference type="SAM" id="MobiDB-lite"/>
    </source>
</evidence>
<dbReference type="PANTHER" id="PTHR11782:SF121">
    <property type="entry name" value="NUCLEOSIDE-DIPHOSPHATASE MIG-23"/>
    <property type="match status" value="1"/>
</dbReference>
<dbReference type="GO" id="GO:0006256">
    <property type="term" value="P:UDP catabolic process"/>
    <property type="evidence" value="ECO:0007669"/>
    <property type="project" value="TreeGrafter"/>
</dbReference>
<evidence type="ECO:0000256" key="1">
    <source>
        <dbReference type="ARBA" id="ARBA00009283"/>
    </source>
</evidence>
<dbReference type="GO" id="GO:0045134">
    <property type="term" value="F:UDP phosphatase activity"/>
    <property type="evidence" value="ECO:0007669"/>
    <property type="project" value="TreeGrafter"/>
</dbReference>
<dbReference type="PROSITE" id="PS01238">
    <property type="entry name" value="GDA1_CD39_NTPASE"/>
    <property type="match status" value="1"/>
</dbReference>
<feature type="binding site" evidence="4">
    <location>
        <begin position="183"/>
        <end position="187"/>
    </location>
    <ligand>
        <name>ATP</name>
        <dbReference type="ChEBI" id="CHEBI:30616"/>
    </ligand>
</feature>
<keyword evidence="8" id="KW-1185">Reference proteome</keyword>